<evidence type="ECO:0000313" key="3">
    <source>
        <dbReference type="Proteomes" id="UP001165297"/>
    </source>
</evidence>
<feature type="region of interest" description="Disordered" evidence="1">
    <location>
        <begin position="26"/>
        <end position="47"/>
    </location>
</feature>
<accession>A0ABS8A9G7</accession>
<organism evidence="2 3">
    <name type="scientific">Hymenobacter nitidus</name>
    <dbReference type="NCBI Taxonomy" id="2880929"/>
    <lineage>
        <taxon>Bacteria</taxon>
        <taxon>Pseudomonadati</taxon>
        <taxon>Bacteroidota</taxon>
        <taxon>Cytophagia</taxon>
        <taxon>Cytophagales</taxon>
        <taxon>Hymenobacteraceae</taxon>
        <taxon>Hymenobacter</taxon>
    </lineage>
</organism>
<keyword evidence="3" id="KW-1185">Reference proteome</keyword>
<dbReference type="EMBL" id="JAJADQ010000002">
    <property type="protein sequence ID" value="MCB2377042.1"/>
    <property type="molecule type" value="Genomic_DNA"/>
</dbReference>
<name>A0ABS8A9G7_9BACT</name>
<evidence type="ECO:0000313" key="2">
    <source>
        <dbReference type="EMBL" id="MCB2377042.1"/>
    </source>
</evidence>
<dbReference type="Proteomes" id="UP001165297">
    <property type="component" value="Unassembled WGS sequence"/>
</dbReference>
<dbReference type="RefSeq" id="WP_226183497.1">
    <property type="nucleotide sequence ID" value="NZ_JAJADQ010000002.1"/>
</dbReference>
<evidence type="ECO:0000256" key="1">
    <source>
        <dbReference type="SAM" id="MobiDB-lite"/>
    </source>
</evidence>
<sequence>MPATHYRPAFYLLLSVLVACSPDTPARQAARPATPPASPTPGPVSSAPADTLATYVWESDVCRYTGRYSPGRYRKAELDGTWEVLNNSALRYYNPLPFQPAGVERMNLDSLDDHYRRARQHLAGLAVVGRPVWEQLKQARQRELEEEYRAIRLAMQAFARPEVLLTGSATCQPLVRGLATGNDSLTRRDWHRYTQERQQQNGRPDAIMARYLDQAADANWLTYAKIDLLTFAWWNCVNEQMARPEPTAELYKQFDQLFVRIDSECDDVD</sequence>
<dbReference type="PROSITE" id="PS51257">
    <property type="entry name" value="PROKAR_LIPOPROTEIN"/>
    <property type="match status" value="1"/>
</dbReference>
<reference evidence="2" key="1">
    <citation type="submission" date="2021-10" db="EMBL/GenBank/DDBJ databases">
        <authorList>
            <person name="Dean J.D."/>
            <person name="Kim M.K."/>
            <person name="Newey C.N."/>
            <person name="Stoker T.S."/>
            <person name="Thompson D.W."/>
            <person name="Grose J.H."/>
        </authorList>
    </citation>
    <scope>NUCLEOTIDE SEQUENCE</scope>
    <source>
        <strain evidence="2">BT635</strain>
    </source>
</reference>
<gene>
    <name evidence="2" type="ORF">LGH70_05580</name>
</gene>
<protein>
    <recommendedName>
        <fullName evidence="4">DUF5045 domain-containing protein</fullName>
    </recommendedName>
</protein>
<evidence type="ECO:0008006" key="4">
    <source>
        <dbReference type="Google" id="ProtNLM"/>
    </source>
</evidence>
<comment type="caution">
    <text evidence="2">The sequence shown here is derived from an EMBL/GenBank/DDBJ whole genome shotgun (WGS) entry which is preliminary data.</text>
</comment>
<proteinExistence type="predicted"/>
<feature type="compositionally biased region" description="Pro residues" evidence="1">
    <location>
        <begin position="33"/>
        <end position="42"/>
    </location>
</feature>